<evidence type="ECO:0000313" key="2">
    <source>
        <dbReference type="Proteomes" id="UP000292704"/>
    </source>
</evidence>
<protein>
    <recommendedName>
        <fullName evidence="3">HEAT repeat domain-containing protein</fullName>
    </recommendedName>
</protein>
<dbReference type="PANTHER" id="PTHR12697:SF5">
    <property type="entry name" value="DEOXYHYPUSINE HYDROXYLASE"/>
    <property type="match status" value="1"/>
</dbReference>
<sequence>MLDIRWLVVSGIGSSCRIRRYITASVLSQSECMSDDFHGTTGTRRRVGELVDAFEDGTAGDVEFEALRELLAAEDGRDRDVILYGIRSVGIVDEERTEAAVDVLLEHCFDQPRRVREPAAESLSDIGRERAETVIRPAVDTLQQCLGDADESTRSEAMLALRELCKHHAELFVPIADDLRGVLDDDNTWIRERALIVLGEIAAGRPEAIDPPFDDFEACLDDDVPNVRSKAILRLGSIAETYPDADRPSIDDFQACLDDDSWTVRSSATTALASLAETHPETVRPVIDDILELLSPSAEFVGSGPGGEQIHIMLALGRLGVTYPREAPRIVSALQRIFDEDGAGNTTFEPIYELTTGALETIAAAHPTAVVPAIEDLTASLDASRLERRRSAAKALAAVGRAHSDEVRPAVENLETRLEDEDPWVRMEATEALLAIDAVDPEAATAAEGICALLLADDESTEAIERFVAAKPAVRALVITELRSRVGDMDSVDEKPTVAAAFRTISTIDDAYLHLS</sequence>
<accession>A0A482XW47</accession>
<dbReference type="Proteomes" id="UP000292704">
    <property type="component" value="Unassembled WGS sequence"/>
</dbReference>
<dbReference type="SUPFAM" id="SSF48371">
    <property type="entry name" value="ARM repeat"/>
    <property type="match status" value="1"/>
</dbReference>
<organism evidence="1 2">
    <name type="scientific">Natrinema altunense</name>
    <dbReference type="NCBI Taxonomy" id="222984"/>
    <lineage>
        <taxon>Archaea</taxon>
        <taxon>Methanobacteriati</taxon>
        <taxon>Methanobacteriota</taxon>
        <taxon>Stenosarchaea group</taxon>
        <taxon>Halobacteria</taxon>
        <taxon>Halobacteriales</taxon>
        <taxon>Natrialbaceae</taxon>
        <taxon>Natrinema</taxon>
    </lineage>
</organism>
<dbReference type="Pfam" id="PF13646">
    <property type="entry name" value="HEAT_2"/>
    <property type="match status" value="1"/>
</dbReference>
<evidence type="ECO:0008006" key="3">
    <source>
        <dbReference type="Google" id="ProtNLM"/>
    </source>
</evidence>
<dbReference type="AlphaFoldDB" id="A0A482XW47"/>
<dbReference type="InterPro" id="IPR016024">
    <property type="entry name" value="ARM-type_fold"/>
</dbReference>
<dbReference type="GO" id="GO:0016491">
    <property type="term" value="F:oxidoreductase activity"/>
    <property type="evidence" value="ECO:0007669"/>
    <property type="project" value="TreeGrafter"/>
</dbReference>
<dbReference type="PANTHER" id="PTHR12697">
    <property type="entry name" value="PBS LYASE HEAT-LIKE PROTEIN"/>
    <property type="match status" value="1"/>
</dbReference>
<comment type="caution">
    <text evidence="1">The sequence shown here is derived from an EMBL/GenBank/DDBJ whole genome shotgun (WGS) entry which is preliminary data.</text>
</comment>
<dbReference type="PROSITE" id="PS51257">
    <property type="entry name" value="PROKAR_LIPOPROTEIN"/>
    <property type="match status" value="1"/>
</dbReference>
<dbReference type="InterPro" id="IPR011989">
    <property type="entry name" value="ARM-like"/>
</dbReference>
<proteinExistence type="predicted"/>
<gene>
    <name evidence="1" type="ORF">ELS17_09790</name>
</gene>
<dbReference type="Gene3D" id="1.25.10.10">
    <property type="entry name" value="Leucine-rich Repeat Variant"/>
    <property type="match status" value="2"/>
</dbReference>
<name>A0A482XW47_9EURY</name>
<reference evidence="1 2" key="1">
    <citation type="submission" date="2019-02" db="EMBL/GenBank/DDBJ databases">
        <title>Genome analysis provides insights into bioremediation potentialities and Haloocin production by Natrinema altunense strain 4.1R isolated from Chott Douz in Tunisian desert.</title>
        <authorList>
            <person name="Najjari A."/>
            <person name="Youssef N."/>
            <person name="Ben Dhia O."/>
            <person name="Ferjani R."/>
            <person name="El Hidri D."/>
            <person name="Ouzari H.I."/>
            <person name="Cherif A."/>
        </authorList>
    </citation>
    <scope>NUCLEOTIDE SEQUENCE [LARGE SCALE GENOMIC DNA]</scope>
    <source>
        <strain evidence="1 2">4.1R</strain>
    </source>
</reference>
<dbReference type="SMART" id="SM00567">
    <property type="entry name" value="EZ_HEAT"/>
    <property type="match status" value="6"/>
</dbReference>
<evidence type="ECO:0000313" key="1">
    <source>
        <dbReference type="EMBL" id="RZH67819.1"/>
    </source>
</evidence>
<dbReference type="InterPro" id="IPR004155">
    <property type="entry name" value="PBS_lyase_HEAT"/>
</dbReference>
<dbReference type="EMBL" id="SHMR01000003">
    <property type="protein sequence ID" value="RZH67819.1"/>
    <property type="molecule type" value="Genomic_DNA"/>
</dbReference>
<dbReference type="STRING" id="222984.GCA_000731985_03447"/>